<evidence type="ECO:0000313" key="11">
    <source>
        <dbReference type="Ensembl" id="ENSSSUP00005031401.1"/>
    </source>
</evidence>
<protein>
    <recommendedName>
        <fullName evidence="3">Thyrotropin-releasing hormone receptor</fullName>
    </recommendedName>
    <alternativeName>
        <fullName evidence="8">Thyroliberin receptor</fullName>
    </alternativeName>
</protein>
<evidence type="ECO:0000256" key="8">
    <source>
        <dbReference type="ARBA" id="ARBA00032251"/>
    </source>
</evidence>
<evidence type="ECO:0000256" key="2">
    <source>
        <dbReference type="ARBA" id="ARBA00004370"/>
    </source>
</evidence>
<dbReference type="PRINTS" id="PR01846">
    <property type="entry name" value="TRHRFAMILY"/>
</dbReference>
<comment type="function">
    <text evidence="1">Receptor for thyrotropin-releasing hormone (TRH). Upon ligand binding, this G-protein-coupled receptor triggers activation of the phosphatidylinositol (IP3)-calcium-protein kinase C (PKC) pathway.</text>
</comment>
<dbReference type="InterPro" id="IPR000276">
    <property type="entry name" value="GPCR_Rhodpsn"/>
</dbReference>
<dbReference type="GO" id="GO:0016020">
    <property type="term" value="C:membrane"/>
    <property type="evidence" value="ECO:0007669"/>
    <property type="project" value="UniProtKB-SubCell"/>
</dbReference>
<dbReference type="AlphaFoldDB" id="A0A673VCU7"/>
<keyword evidence="6" id="KW-0297">G-protein coupled receptor</keyword>
<dbReference type="PANTHER" id="PTHR46061">
    <property type="entry name" value="THYROTROPIN-RELEASING HORMONE RECEPTOR"/>
    <property type="match status" value="1"/>
</dbReference>
<dbReference type="PRINTS" id="PR00237">
    <property type="entry name" value="GPCRRHODOPSN"/>
</dbReference>
<keyword evidence="6" id="KW-0807">Transducer</keyword>
<feature type="transmembrane region" description="Helical" evidence="9">
    <location>
        <begin position="178"/>
        <end position="199"/>
    </location>
</feature>
<evidence type="ECO:0000259" key="10">
    <source>
        <dbReference type="PROSITE" id="PS50262"/>
    </source>
</evidence>
<sequence>MENHTERLSPPLAVQAVTLTLVPRAVGAAGNAVVVLVVLWSRHMVTPAADLLVLLAAGVPAVAEAASARVWVFGHPGCLGIIYLQYVGINTSRGSITAFVVERYLAICHPLRAQTLCTLARAKRIAASVRLGTSAYCVLWLFLVDAHETTHSDGVHVQCGYRAWRSFYPPVYFLDSSLFYALPLGLASVFYVLIARVLFTGPLPLGSAPPGFRVWAGLDALLSSLVLETSLSPVDRCPLVAFSSRNLKTKHLLKHLPAGLGQGLVVVNSFLSSPYLHLGFLIFCRLRIYLNRAVNPVIHALMSQRCWEAFHGLFQCWLARPKLPRQEANDNLSTFAQHDPSFSIESPWENPIYSYKLLMISISNSCRLCYHTCEIRPTVVFISIVQVIALGHRKCLHLASLK</sequence>
<keyword evidence="5 9" id="KW-1133">Transmembrane helix</keyword>
<dbReference type="PANTHER" id="PTHR46061:SF1">
    <property type="entry name" value="THYROTROPIN-RELEASING HORMONE RECEPTOR"/>
    <property type="match status" value="1"/>
</dbReference>
<evidence type="ECO:0000256" key="5">
    <source>
        <dbReference type="ARBA" id="ARBA00022989"/>
    </source>
</evidence>
<evidence type="ECO:0000313" key="12">
    <source>
        <dbReference type="Proteomes" id="UP000472268"/>
    </source>
</evidence>
<keyword evidence="12" id="KW-1185">Reference proteome</keyword>
<dbReference type="PRINTS" id="PR00751">
    <property type="entry name" value="THYROLIBRINR"/>
</dbReference>
<evidence type="ECO:0000256" key="9">
    <source>
        <dbReference type="SAM" id="Phobius"/>
    </source>
</evidence>
<proteinExistence type="predicted"/>
<dbReference type="Ensembl" id="ENSSSUT00005035821.1">
    <property type="protein sequence ID" value="ENSSSUP00005031401.1"/>
    <property type="gene ID" value="ENSSSUG00005020243.1"/>
</dbReference>
<evidence type="ECO:0000256" key="1">
    <source>
        <dbReference type="ARBA" id="ARBA00004100"/>
    </source>
</evidence>
<dbReference type="Gene3D" id="1.20.1070.10">
    <property type="entry name" value="Rhodopsin 7-helix transmembrane proteins"/>
    <property type="match status" value="1"/>
</dbReference>
<feature type="transmembrane region" description="Helical" evidence="9">
    <location>
        <begin position="12"/>
        <end position="39"/>
    </location>
</feature>
<keyword evidence="6" id="KW-0675">Receptor</keyword>
<evidence type="ECO:0000256" key="3">
    <source>
        <dbReference type="ARBA" id="ARBA00018873"/>
    </source>
</evidence>
<reference evidence="11" key="3">
    <citation type="submission" date="2025-09" db="UniProtKB">
        <authorList>
            <consortium name="Ensembl"/>
        </authorList>
    </citation>
    <scope>IDENTIFICATION</scope>
</reference>
<dbReference type="GO" id="GO:0004997">
    <property type="term" value="F:thyrotropin-releasing hormone receptor activity"/>
    <property type="evidence" value="ECO:0007669"/>
    <property type="project" value="InterPro"/>
</dbReference>
<dbReference type="OMA" id="HEMMYLL"/>
<dbReference type="InterPro" id="IPR017452">
    <property type="entry name" value="GPCR_Rhodpsn_7TM"/>
</dbReference>
<dbReference type="PROSITE" id="PS50262">
    <property type="entry name" value="G_PROTEIN_RECEP_F1_2"/>
    <property type="match status" value="1"/>
</dbReference>
<dbReference type="Pfam" id="PF00001">
    <property type="entry name" value="7tm_1"/>
    <property type="match status" value="1"/>
</dbReference>
<comment type="subcellular location">
    <subcellularLocation>
        <location evidence="2">Membrane</location>
    </subcellularLocation>
</comment>
<evidence type="ECO:0000256" key="7">
    <source>
        <dbReference type="ARBA" id="ARBA00023136"/>
    </source>
</evidence>
<name>A0A673VCU7_SURSU</name>
<dbReference type="Proteomes" id="UP000472268">
    <property type="component" value="Chromosome 12"/>
</dbReference>
<keyword evidence="4 9" id="KW-0812">Transmembrane</keyword>
<dbReference type="InterPro" id="IPR002120">
    <property type="entry name" value="TRH_rcpt_1"/>
</dbReference>
<accession>A0A673VCU7</accession>
<dbReference type="SUPFAM" id="SSF81321">
    <property type="entry name" value="Family A G protein-coupled receptor-like"/>
    <property type="match status" value="1"/>
</dbReference>
<evidence type="ECO:0000256" key="6">
    <source>
        <dbReference type="ARBA" id="ARBA00023040"/>
    </source>
</evidence>
<feature type="transmembrane region" description="Helical" evidence="9">
    <location>
        <begin position="51"/>
        <end position="71"/>
    </location>
</feature>
<feature type="domain" description="G-protein coupled receptors family 1 profile" evidence="10">
    <location>
        <begin position="49"/>
        <end position="198"/>
    </location>
</feature>
<reference evidence="11" key="2">
    <citation type="submission" date="2025-08" db="UniProtKB">
        <authorList>
            <consortium name="Ensembl"/>
        </authorList>
    </citation>
    <scope>IDENTIFICATION</scope>
</reference>
<feature type="transmembrane region" description="Helical" evidence="9">
    <location>
        <begin position="125"/>
        <end position="143"/>
    </location>
</feature>
<feature type="transmembrane region" description="Helical" evidence="9">
    <location>
        <begin position="83"/>
        <end position="105"/>
    </location>
</feature>
<dbReference type="GO" id="GO:0007200">
    <property type="term" value="P:phospholipase C-activating G protein-coupled receptor signaling pathway"/>
    <property type="evidence" value="ECO:0007669"/>
    <property type="project" value="TreeGrafter"/>
</dbReference>
<keyword evidence="7 9" id="KW-0472">Membrane</keyword>
<reference evidence="11 12" key="1">
    <citation type="submission" date="2019-05" db="EMBL/GenBank/DDBJ databases">
        <title>A Chromosome-scale Meerkat (S. suricatta) Genome Assembly.</title>
        <authorList>
            <person name="Dudchenko O."/>
            <person name="Lieberman Aiden E."/>
            <person name="Tung J."/>
            <person name="Barreiro L.B."/>
            <person name="Clutton-Brock T.H."/>
        </authorList>
    </citation>
    <scope>NUCLEOTIDE SEQUENCE [LARGE SCALE GENOMIC DNA]</scope>
</reference>
<organism evidence="11 12">
    <name type="scientific">Suricata suricatta</name>
    <name type="common">Meerkat</name>
    <dbReference type="NCBI Taxonomy" id="37032"/>
    <lineage>
        <taxon>Eukaryota</taxon>
        <taxon>Metazoa</taxon>
        <taxon>Chordata</taxon>
        <taxon>Craniata</taxon>
        <taxon>Vertebrata</taxon>
        <taxon>Euteleostomi</taxon>
        <taxon>Mammalia</taxon>
        <taxon>Eutheria</taxon>
        <taxon>Laurasiatheria</taxon>
        <taxon>Carnivora</taxon>
        <taxon>Feliformia</taxon>
        <taxon>Herpestidae</taxon>
        <taxon>Suricata</taxon>
    </lineage>
</organism>
<evidence type="ECO:0000256" key="4">
    <source>
        <dbReference type="ARBA" id="ARBA00022692"/>
    </source>
</evidence>